<dbReference type="Proteomes" id="UP000823750">
    <property type="component" value="Unassembled WGS sequence"/>
</dbReference>
<feature type="region of interest" description="Disordered" evidence="1">
    <location>
        <begin position="1"/>
        <end position="76"/>
    </location>
</feature>
<feature type="compositionally biased region" description="Basic and acidic residues" evidence="1">
    <location>
        <begin position="43"/>
        <end position="76"/>
    </location>
</feature>
<evidence type="ECO:0000313" key="2">
    <source>
        <dbReference type="EMBL" id="MBO8484931.1"/>
    </source>
</evidence>
<evidence type="ECO:0000256" key="1">
    <source>
        <dbReference type="SAM" id="MobiDB-lite"/>
    </source>
</evidence>
<comment type="caution">
    <text evidence="2">The sequence shown here is derived from an EMBL/GenBank/DDBJ whole genome shotgun (WGS) entry which is preliminary data.</text>
</comment>
<accession>A0A9D9J2W0</accession>
<sequence>MEGKKKGVPLQSRSGRGALRGPGDDRKRGAGGHPGGGIGSSLKRLDRDSTREVPKNRERQFEVEIPELKMEPRDTA</sequence>
<protein>
    <submittedName>
        <fullName evidence="2">Uncharacterized protein</fullName>
    </submittedName>
</protein>
<reference evidence="2" key="1">
    <citation type="submission" date="2020-10" db="EMBL/GenBank/DDBJ databases">
        <authorList>
            <person name="Gilroy R."/>
        </authorList>
    </citation>
    <scope>NUCLEOTIDE SEQUENCE</scope>
    <source>
        <strain evidence="2">B2-16538</strain>
    </source>
</reference>
<evidence type="ECO:0000313" key="3">
    <source>
        <dbReference type="Proteomes" id="UP000823750"/>
    </source>
</evidence>
<organism evidence="2 3">
    <name type="scientific">Candidatus Cryptobacteroides excrementavium</name>
    <dbReference type="NCBI Taxonomy" id="2840759"/>
    <lineage>
        <taxon>Bacteria</taxon>
        <taxon>Pseudomonadati</taxon>
        <taxon>Bacteroidota</taxon>
        <taxon>Bacteroidia</taxon>
        <taxon>Bacteroidales</taxon>
        <taxon>Candidatus Cryptobacteroides</taxon>
    </lineage>
</organism>
<dbReference type="EMBL" id="JADILX010000014">
    <property type="protein sequence ID" value="MBO8484931.1"/>
    <property type="molecule type" value="Genomic_DNA"/>
</dbReference>
<proteinExistence type="predicted"/>
<reference evidence="2" key="2">
    <citation type="journal article" date="2021" name="PeerJ">
        <title>Extensive microbial diversity within the chicken gut microbiome revealed by metagenomics and culture.</title>
        <authorList>
            <person name="Gilroy R."/>
            <person name="Ravi A."/>
            <person name="Getino M."/>
            <person name="Pursley I."/>
            <person name="Horton D.L."/>
            <person name="Alikhan N.F."/>
            <person name="Baker D."/>
            <person name="Gharbi K."/>
            <person name="Hall N."/>
            <person name="Watson M."/>
            <person name="Adriaenssens E.M."/>
            <person name="Foster-Nyarko E."/>
            <person name="Jarju S."/>
            <person name="Secka A."/>
            <person name="Antonio M."/>
            <person name="Oren A."/>
            <person name="Chaudhuri R.R."/>
            <person name="La Ragione R."/>
            <person name="Hildebrand F."/>
            <person name="Pallen M.J."/>
        </authorList>
    </citation>
    <scope>NUCLEOTIDE SEQUENCE</scope>
    <source>
        <strain evidence="2">B2-16538</strain>
    </source>
</reference>
<dbReference type="AlphaFoldDB" id="A0A9D9J2W0"/>
<gene>
    <name evidence="2" type="ORF">IAB78_00710</name>
</gene>
<name>A0A9D9J2W0_9BACT</name>